<feature type="compositionally biased region" description="Polar residues" evidence="1">
    <location>
        <begin position="270"/>
        <end position="286"/>
    </location>
</feature>
<evidence type="ECO:0000313" key="2">
    <source>
        <dbReference type="EMBL" id="KNZ49627.1"/>
    </source>
</evidence>
<comment type="caution">
    <text evidence="2">The sequence shown here is derived from an EMBL/GenBank/DDBJ whole genome shotgun (WGS) entry which is preliminary data.</text>
</comment>
<feature type="region of interest" description="Disordered" evidence="1">
    <location>
        <begin position="195"/>
        <end position="286"/>
    </location>
</feature>
<dbReference type="Proteomes" id="UP000037035">
    <property type="component" value="Unassembled WGS sequence"/>
</dbReference>
<keyword evidence="3" id="KW-1185">Reference proteome</keyword>
<evidence type="ECO:0000313" key="3">
    <source>
        <dbReference type="Proteomes" id="UP000037035"/>
    </source>
</evidence>
<dbReference type="EMBL" id="LAVV01010048">
    <property type="protein sequence ID" value="KNZ49627.1"/>
    <property type="molecule type" value="Genomic_DNA"/>
</dbReference>
<feature type="compositionally biased region" description="Pro residues" evidence="1">
    <location>
        <begin position="195"/>
        <end position="210"/>
    </location>
</feature>
<accession>A0A0L6UMX2</accession>
<proteinExistence type="predicted"/>
<dbReference type="OrthoDB" id="3263571at2759"/>
<sequence length="286" mass="30923">MSHWLTQPQPPSLFLEKSCHPATLPPRAANPWALCEEHAQQLATEEKLQITQAFLDSTAGQQNPAPAQPNPTLAPASNPMVLSKPQPFDGTRGATTEAFVGKIGLHAITQPKRFPNNASKLVFTVLFMKDYTATWSQPTSARMEPCRHTHRTLTSTPAPLLAVVMSNIEFDSLRSMQVMALKAGQTIGGIRQGCPPTPSPVTVPAPPPPTLMGWTSLHSRRSQESNSPTLSKPLGSSGTSVSIVARWATHPQQGSRAPRPSTALVFHPALQTSGRDQLSPRQPQHQ</sequence>
<gene>
    <name evidence="2" type="ORF">VP01_4895g1</name>
</gene>
<organism evidence="2 3">
    <name type="scientific">Puccinia sorghi</name>
    <dbReference type="NCBI Taxonomy" id="27349"/>
    <lineage>
        <taxon>Eukaryota</taxon>
        <taxon>Fungi</taxon>
        <taxon>Dikarya</taxon>
        <taxon>Basidiomycota</taxon>
        <taxon>Pucciniomycotina</taxon>
        <taxon>Pucciniomycetes</taxon>
        <taxon>Pucciniales</taxon>
        <taxon>Pucciniaceae</taxon>
        <taxon>Puccinia</taxon>
    </lineage>
</organism>
<reference evidence="2 3" key="1">
    <citation type="submission" date="2015-08" db="EMBL/GenBank/DDBJ databases">
        <title>Next Generation Sequencing and Analysis of the Genome of Puccinia sorghi L Schw, the Causal Agent of Maize Common Rust.</title>
        <authorList>
            <person name="Rochi L."/>
            <person name="Burguener G."/>
            <person name="Darino M."/>
            <person name="Turjanski A."/>
            <person name="Kreff E."/>
            <person name="Dieguez M.J."/>
            <person name="Sacco F."/>
        </authorList>
    </citation>
    <scope>NUCLEOTIDE SEQUENCE [LARGE SCALE GENOMIC DNA]</scope>
    <source>
        <strain evidence="2 3">RO10H11247</strain>
    </source>
</reference>
<feature type="compositionally biased region" description="Polar residues" evidence="1">
    <location>
        <begin position="224"/>
        <end position="242"/>
    </location>
</feature>
<protein>
    <submittedName>
        <fullName evidence="2">Uncharacterized protein</fullName>
    </submittedName>
</protein>
<dbReference type="AlphaFoldDB" id="A0A0L6UMX2"/>
<name>A0A0L6UMX2_9BASI</name>
<evidence type="ECO:0000256" key="1">
    <source>
        <dbReference type="SAM" id="MobiDB-lite"/>
    </source>
</evidence>
<dbReference type="VEuPathDB" id="FungiDB:VP01_4895g1"/>